<protein>
    <recommendedName>
        <fullName evidence="3">DUF3108 domain-containing protein</fullName>
    </recommendedName>
</protein>
<comment type="caution">
    <text evidence="1">The sequence shown here is derived from an EMBL/GenBank/DDBJ whole genome shotgun (WGS) entry which is preliminary data.</text>
</comment>
<proteinExistence type="predicted"/>
<dbReference type="Proteomes" id="UP001501447">
    <property type="component" value="Unassembled WGS sequence"/>
</dbReference>
<accession>A0ABN3PVI7</accession>
<name>A0ABN3PVI7_9ACTN</name>
<sequence length="220" mass="24048">MLASVTWAGSLMATGALDGKGSGPSASEADFQGYRFHHDMCETAKIKSFLAEYELSEPSNDEPDGYSSRQKGLNVSQCSRTLLQRGETSSTPATTYVSTTVRWHKRSDPTGEFASEQRTWKDQGSGSYKYTVTPVGGFGDEAYLVREQRGSTLGSATLAVRAGWLTYEMRWSWFAGGPDEKFKPPTPATLVRMLKTDTRATLAALKKPDSKQPPTRDPAA</sequence>
<keyword evidence="2" id="KW-1185">Reference proteome</keyword>
<evidence type="ECO:0008006" key="3">
    <source>
        <dbReference type="Google" id="ProtNLM"/>
    </source>
</evidence>
<evidence type="ECO:0000313" key="1">
    <source>
        <dbReference type="EMBL" id="GAA2603239.1"/>
    </source>
</evidence>
<evidence type="ECO:0000313" key="2">
    <source>
        <dbReference type="Proteomes" id="UP001501447"/>
    </source>
</evidence>
<dbReference type="EMBL" id="BAAARJ010000004">
    <property type="protein sequence ID" value="GAA2603239.1"/>
    <property type="molecule type" value="Genomic_DNA"/>
</dbReference>
<reference evidence="1 2" key="1">
    <citation type="journal article" date="2019" name="Int. J. Syst. Evol. Microbiol.">
        <title>The Global Catalogue of Microorganisms (GCM) 10K type strain sequencing project: providing services to taxonomists for standard genome sequencing and annotation.</title>
        <authorList>
            <consortium name="The Broad Institute Genomics Platform"/>
            <consortium name="The Broad Institute Genome Sequencing Center for Infectious Disease"/>
            <person name="Wu L."/>
            <person name="Ma J."/>
        </authorList>
    </citation>
    <scope>NUCLEOTIDE SEQUENCE [LARGE SCALE GENOMIC DNA]</scope>
    <source>
        <strain evidence="1 2">JCM 16373</strain>
    </source>
</reference>
<gene>
    <name evidence="1" type="ORF">GCM10009863_15980</name>
</gene>
<organism evidence="1 2">
    <name type="scientific">Streptomyces axinellae</name>
    <dbReference type="NCBI Taxonomy" id="552788"/>
    <lineage>
        <taxon>Bacteria</taxon>
        <taxon>Bacillati</taxon>
        <taxon>Actinomycetota</taxon>
        <taxon>Actinomycetes</taxon>
        <taxon>Kitasatosporales</taxon>
        <taxon>Streptomycetaceae</taxon>
        <taxon>Streptomyces</taxon>
    </lineage>
</organism>